<dbReference type="EMBL" id="AWQS01000160">
    <property type="protein sequence ID" value="EWT04984.1"/>
    <property type="molecule type" value="Genomic_DNA"/>
</dbReference>
<dbReference type="CDD" id="cd06558">
    <property type="entry name" value="crotonase-like"/>
    <property type="match status" value="1"/>
</dbReference>
<name>W9GM69_9MICO</name>
<dbReference type="RefSeq" id="WP_034718892.1">
    <property type="nucleotide sequence ID" value="NZ_AWQS01000160.1"/>
</dbReference>
<evidence type="ECO:0000313" key="3">
    <source>
        <dbReference type="Proteomes" id="UP000019494"/>
    </source>
</evidence>
<dbReference type="InterPro" id="IPR001753">
    <property type="entry name" value="Enoyl-CoA_hydra/iso"/>
</dbReference>
<protein>
    <submittedName>
        <fullName evidence="2">Enoyl-CoA hydratase</fullName>
        <ecNumber evidence="2">4.2.1.17</ecNumber>
    </submittedName>
</protein>
<evidence type="ECO:0000256" key="1">
    <source>
        <dbReference type="ARBA" id="ARBA00005254"/>
    </source>
</evidence>
<comment type="similarity">
    <text evidence="1">Belongs to the enoyl-CoA hydratase/isomerase family.</text>
</comment>
<dbReference type="Proteomes" id="UP000019494">
    <property type="component" value="Unassembled WGS sequence"/>
</dbReference>
<dbReference type="PANTHER" id="PTHR43684:SF4">
    <property type="entry name" value="ENOYL-COA HYDRATASE_ISOMERASE FAMILY PROTEIN (AFU_ORTHOLOGUE AFUA_1G01890)"/>
    <property type="match status" value="1"/>
</dbReference>
<reference evidence="3" key="1">
    <citation type="submission" date="2013-08" db="EMBL/GenBank/DDBJ databases">
        <title>Intrasporangium oryzae NRRL B-24470.</title>
        <authorList>
            <person name="Liu H."/>
            <person name="Wang G."/>
        </authorList>
    </citation>
    <scope>NUCLEOTIDE SEQUENCE [LARGE SCALE GENOMIC DNA]</scope>
    <source>
        <strain evidence="3">Q5-1</strain>
    </source>
</reference>
<dbReference type="PATRIC" id="fig|584657.3.peg.3133"/>
<gene>
    <name evidence="2" type="ORF">N864_08435</name>
</gene>
<dbReference type="Pfam" id="PF00378">
    <property type="entry name" value="ECH_1"/>
    <property type="match status" value="1"/>
</dbReference>
<dbReference type="EC" id="4.2.1.17" evidence="2"/>
<dbReference type="InterPro" id="IPR014748">
    <property type="entry name" value="Enoyl-CoA_hydra_C"/>
</dbReference>
<dbReference type="InterPro" id="IPR029045">
    <property type="entry name" value="ClpP/crotonase-like_dom_sf"/>
</dbReference>
<comment type="caution">
    <text evidence="2">The sequence shown here is derived from an EMBL/GenBank/DDBJ whole genome shotgun (WGS) entry which is preliminary data.</text>
</comment>
<organism evidence="2 3">
    <name type="scientific">Intrasporangium chromatireducens Q5-1</name>
    <dbReference type="NCBI Taxonomy" id="584657"/>
    <lineage>
        <taxon>Bacteria</taxon>
        <taxon>Bacillati</taxon>
        <taxon>Actinomycetota</taxon>
        <taxon>Actinomycetes</taxon>
        <taxon>Micrococcales</taxon>
        <taxon>Intrasporangiaceae</taxon>
        <taxon>Intrasporangium</taxon>
    </lineage>
</organism>
<evidence type="ECO:0000313" key="2">
    <source>
        <dbReference type="EMBL" id="EWT04984.1"/>
    </source>
</evidence>
<accession>W9GM69</accession>
<sequence>MRGVPDYETLSLTLEDGVLTVTLDRPDRLNAFTLTMGRELTEAFRAADADDDVAAVVVTGRGRAFCAGMDLSTSGNPFGVDPTRHLTMHELRTHLHTDELVAGVRDEGGKLTLAIDECRKPVLAAVNGPAVGVGATMLCAMDVRLISQDASVAFVFGKIGIVPEAISSYFLPRIVGLPRALEWMYTAQTLEPEELMQAGFARSVHPAEDLLGAAHSLARRFTEHRSPAATALTRRLLRRNATVADPVEAHLADSLAMAYTSTRDGLEGVSAFLEKRTPRFTSKVSELPPAFPWG</sequence>
<dbReference type="GO" id="GO:0004300">
    <property type="term" value="F:enoyl-CoA hydratase activity"/>
    <property type="evidence" value="ECO:0007669"/>
    <property type="project" value="UniProtKB-EC"/>
</dbReference>
<dbReference type="AlphaFoldDB" id="W9GM69"/>
<dbReference type="SUPFAM" id="SSF52096">
    <property type="entry name" value="ClpP/crotonase"/>
    <property type="match status" value="1"/>
</dbReference>
<dbReference type="PANTHER" id="PTHR43684">
    <property type="match status" value="1"/>
</dbReference>
<keyword evidence="3" id="KW-1185">Reference proteome</keyword>
<dbReference type="Gene3D" id="3.90.226.10">
    <property type="entry name" value="2-enoyl-CoA Hydratase, Chain A, domain 1"/>
    <property type="match status" value="1"/>
</dbReference>
<dbReference type="InterPro" id="IPR051053">
    <property type="entry name" value="ECH/Chromodomain_protein"/>
</dbReference>
<dbReference type="NCBIfam" id="NF006109">
    <property type="entry name" value="PRK08260.1"/>
    <property type="match status" value="1"/>
</dbReference>
<dbReference type="Gene3D" id="1.10.12.10">
    <property type="entry name" value="Lyase 2-enoyl-coa Hydratase, Chain A, domain 2"/>
    <property type="match status" value="1"/>
</dbReference>
<dbReference type="OrthoDB" id="9777711at2"/>
<proteinExistence type="inferred from homology"/>
<keyword evidence="2" id="KW-0456">Lyase</keyword>